<keyword evidence="8 13" id="KW-0472">Membrane</keyword>
<dbReference type="SUPFAM" id="SSF53850">
    <property type="entry name" value="Periplasmic binding protein-like II"/>
    <property type="match status" value="1"/>
</dbReference>
<keyword evidence="18" id="KW-1185">Reference proteome</keyword>
<evidence type="ECO:0000256" key="5">
    <source>
        <dbReference type="ARBA" id="ARBA00022692"/>
    </source>
</evidence>
<evidence type="ECO:0000256" key="1">
    <source>
        <dbReference type="ARBA" id="ARBA00004651"/>
    </source>
</evidence>
<evidence type="ECO:0000256" key="12">
    <source>
        <dbReference type="ARBA" id="ARBA00023303"/>
    </source>
</evidence>
<organism evidence="16 18">
    <name type="scientific">Araneus ventricosus</name>
    <name type="common">Orbweaver spider</name>
    <name type="synonym">Epeira ventricosa</name>
    <dbReference type="NCBI Taxonomy" id="182803"/>
    <lineage>
        <taxon>Eukaryota</taxon>
        <taxon>Metazoa</taxon>
        <taxon>Ecdysozoa</taxon>
        <taxon>Arthropoda</taxon>
        <taxon>Chelicerata</taxon>
        <taxon>Arachnida</taxon>
        <taxon>Araneae</taxon>
        <taxon>Araneomorphae</taxon>
        <taxon>Entelegynae</taxon>
        <taxon>Araneoidea</taxon>
        <taxon>Araneidae</taxon>
        <taxon>Araneus</taxon>
    </lineage>
</organism>
<accession>A0A4Y2VZ45</accession>
<evidence type="ECO:0000256" key="13">
    <source>
        <dbReference type="SAM" id="Phobius"/>
    </source>
</evidence>
<keyword evidence="12" id="KW-0407">Ion channel</keyword>
<evidence type="ECO:0000256" key="8">
    <source>
        <dbReference type="ARBA" id="ARBA00023136"/>
    </source>
</evidence>
<evidence type="ECO:0000313" key="18">
    <source>
        <dbReference type="Proteomes" id="UP000499080"/>
    </source>
</evidence>
<keyword evidence="6 13" id="KW-1133">Transmembrane helix</keyword>
<dbReference type="GO" id="GO:0015276">
    <property type="term" value="F:ligand-gated monoatomic ion channel activity"/>
    <property type="evidence" value="ECO:0007669"/>
    <property type="project" value="InterPro"/>
</dbReference>
<reference evidence="16 18" key="1">
    <citation type="journal article" date="2019" name="Sci. Rep.">
        <title>Orb-weaving spider Araneus ventricosus genome elucidates the spidroin gene catalogue.</title>
        <authorList>
            <person name="Kono N."/>
            <person name="Nakamura H."/>
            <person name="Ohtoshi R."/>
            <person name="Moran D.A.P."/>
            <person name="Shinohara A."/>
            <person name="Yoshida Y."/>
            <person name="Fujiwara M."/>
            <person name="Mori M."/>
            <person name="Tomita M."/>
            <person name="Arakawa K."/>
        </authorList>
    </citation>
    <scope>NUCLEOTIDE SEQUENCE [LARGE SCALE GENOMIC DNA]</scope>
</reference>
<keyword evidence="9" id="KW-0675">Receptor</keyword>
<dbReference type="Proteomes" id="UP000499080">
    <property type="component" value="Unassembled WGS sequence"/>
</dbReference>
<evidence type="ECO:0000313" key="16">
    <source>
        <dbReference type="EMBL" id="GBO29534.1"/>
    </source>
</evidence>
<dbReference type="Gene3D" id="3.40.190.10">
    <property type="entry name" value="Periplasmic binding protein-like II"/>
    <property type="match status" value="1"/>
</dbReference>
<dbReference type="InterPro" id="IPR052192">
    <property type="entry name" value="Insect_Ionotropic_Sensory_Rcpt"/>
</dbReference>
<protein>
    <recommendedName>
        <fullName evidence="19">Ionotropic glutamate receptor L-glutamate and glycine-binding domain-containing protein</fullName>
    </recommendedName>
</protein>
<evidence type="ECO:0008006" key="19">
    <source>
        <dbReference type="Google" id="ProtNLM"/>
    </source>
</evidence>
<dbReference type="InterPro" id="IPR001320">
    <property type="entry name" value="Iontro_rcpt_C"/>
</dbReference>
<evidence type="ECO:0000259" key="15">
    <source>
        <dbReference type="Pfam" id="PF10613"/>
    </source>
</evidence>
<evidence type="ECO:0000259" key="14">
    <source>
        <dbReference type="Pfam" id="PF00060"/>
    </source>
</evidence>
<keyword evidence="10" id="KW-0325">Glycoprotein</keyword>
<gene>
    <name evidence="16" type="ORF">AVEN_206329_1</name>
    <name evidence="17" type="ORF">AVEN_83926_1</name>
</gene>
<feature type="transmembrane region" description="Helical" evidence="13">
    <location>
        <begin position="131"/>
        <end position="150"/>
    </location>
</feature>
<evidence type="ECO:0000256" key="9">
    <source>
        <dbReference type="ARBA" id="ARBA00023170"/>
    </source>
</evidence>
<keyword evidence="5 13" id="KW-0812">Transmembrane</keyword>
<evidence type="ECO:0000256" key="10">
    <source>
        <dbReference type="ARBA" id="ARBA00023180"/>
    </source>
</evidence>
<dbReference type="EMBL" id="BGPR01052708">
    <property type="protein sequence ID" value="GBO29542.1"/>
    <property type="molecule type" value="Genomic_DNA"/>
</dbReference>
<dbReference type="PANTHER" id="PTHR42643">
    <property type="entry name" value="IONOTROPIC RECEPTOR 20A-RELATED"/>
    <property type="match status" value="1"/>
</dbReference>
<evidence type="ECO:0000256" key="3">
    <source>
        <dbReference type="ARBA" id="ARBA00022448"/>
    </source>
</evidence>
<sequence>MACSSLVRVATLNDPKTVVRKNEDGTVTFLGLEGKLLEVIIHGLNSQFELVMAEDKAWGQLLPDGNWTGMIGKIQKGLADIAIHFMSVTEKRLSIVDYSPTYTTEVLTFAIGKPGFKPKSLAFVKAFDSTIWITTLVILLLMPLIFTVLLREKGGYSEFLLMLATHVLQQSVNHNQDRFQYRILLSSWMFFTTILSFSYTAVFFSLLTLPAELKGVQNFQELSEAVMEKGYKCYVPKGSSTVDLLLQSEKKYLRELGRNVVRNEWYINSIPLPLNNQMDKESAMISGGAWMSVAAGPEEWKHYYMSDNSLLSFQFAVAMKKGFCHKRRLMKVIHSINNGGLYEKIRNHESFKLWNSAPERRRIVARNIGSLSLSDLSGAFLLLAAGVGLSTICFLAELIFIRKA</sequence>
<dbReference type="GO" id="GO:0005886">
    <property type="term" value="C:plasma membrane"/>
    <property type="evidence" value="ECO:0007669"/>
    <property type="project" value="UniProtKB-SubCell"/>
</dbReference>
<feature type="transmembrane region" description="Helical" evidence="13">
    <location>
        <begin position="379"/>
        <end position="401"/>
    </location>
</feature>
<proteinExistence type="inferred from homology"/>
<evidence type="ECO:0000256" key="7">
    <source>
        <dbReference type="ARBA" id="ARBA00023065"/>
    </source>
</evidence>
<comment type="subcellular location">
    <subcellularLocation>
        <location evidence="1">Cell membrane</location>
        <topology evidence="1">Multi-pass membrane protein</topology>
    </subcellularLocation>
</comment>
<comment type="caution">
    <text evidence="16">The sequence shown here is derived from an EMBL/GenBank/DDBJ whole genome shotgun (WGS) entry which is preliminary data.</text>
</comment>
<evidence type="ECO:0000256" key="11">
    <source>
        <dbReference type="ARBA" id="ARBA00023286"/>
    </source>
</evidence>
<dbReference type="EMBL" id="BGPR01052700">
    <property type="protein sequence ID" value="GBO29534.1"/>
    <property type="molecule type" value="Genomic_DNA"/>
</dbReference>
<keyword evidence="7" id="KW-0406">Ion transport</keyword>
<feature type="domain" description="Ionotropic glutamate receptor L-glutamate and glycine-binding" evidence="15">
    <location>
        <begin position="9"/>
        <end position="113"/>
    </location>
</feature>
<dbReference type="GO" id="GO:0050906">
    <property type="term" value="P:detection of stimulus involved in sensory perception"/>
    <property type="evidence" value="ECO:0007669"/>
    <property type="project" value="UniProtKB-ARBA"/>
</dbReference>
<keyword evidence="4" id="KW-1003">Cell membrane</keyword>
<feature type="transmembrane region" description="Helical" evidence="13">
    <location>
        <begin position="188"/>
        <end position="209"/>
    </location>
</feature>
<comment type="similarity">
    <text evidence="2">Belongs to the glutamate-gated ion channel (TC 1.A.10.1) family.</text>
</comment>
<feature type="domain" description="Ionotropic glutamate receptor C-terminal" evidence="14">
    <location>
        <begin position="156"/>
        <end position="387"/>
    </location>
</feature>
<dbReference type="PANTHER" id="PTHR42643:SF38">
    <property type="entry name" value="IONOTROPIC RECEPTOR 100A"/>
    <property type="match status" value="1"/>
</dbReference>
<dbReference type="Pfam" id="PF00060">
    <property type="entry name" value="Lig_chan"/>
    <property type="match status" value="1"/>
</dbReference>
<keyword evidence="11" id="KW-1071">Ligand-gated ion channel</keyword>
<dbReference type="InterPro" id="IPR019594">
    <property type="entry name" value="Glu/Gly-bd"/>
</dbReference>
<evidence type="ECO:0000256" key="4">
    <source>
        <dbReference type="ARBA" id="ARBA00022475"/>
    </source>
</evidence>
<dbReference type="AlphaFoldDB" id="A0A4Y2VZ45"/>
<evidence type="ECO:0000256" key="2">
    <source>
        <dbReference type="ARBA" id="ARBA00008685"/>
    </source>
</evidence>
<dbReference type="OrthoDB" id="6427905at2759"/>
<dbReference type="Gene3D" id="1.10.287.70">
    <property type="match status" value="1"/>
</dbReference>
<evidence type="ECO:0000256" key="6">
    <source>
        <dbReference type="ARBA" id="ARBA00022989"/>
    </source>
</evidence>
<dbReference type="Pfam" id="PF10613">
    <property type="entry name" value="Lig_chan-Glu_bd"/>
    <property type="match status" value="1"/>
</dbReference>
<name>A0A4Y2VZ45_ARAVE</name>
<evidence type="ECO:0000313" key="17">
    <source>
        <dbReference type="EMBL" id="GBO29542.1"/>
    </source>
</evidence>
<keyword evidence="3" id="KW-0813">Transport</keyword>